<evidence type="ECO:0000313" key="3">
    <source>
        <dbReference type="EMBL" id="OAY79127.1"/>
    </source>
</evidence>
<feature type="region of interest" description="Disordered" evidence="1">
    <location>
        <begin position="181"/>
        <end position="201"/>
    </location>
</feature>
<evidence type="ECO:0000313" key="4">
    <source>
        <dbReference type="Proteomes" id="UP000092600"/>
    </source>
</evidence>
<evidence type="ECO:0000256" key="1">
    <source>
        <dbReference type="SAM" id="MobiDB-lite"/>
    </source>
</evidence>
<dbReference type="PANTHER" id="PTHR33265">
    <property type="entry name" value="AVR9/CF-9 RAPIDLY ELICITED PROTEIN-RELATED"/>
    <property type="match status" value="1"/>
</dbReference>
<reference evidence="3 4" key="1">
    <citation type="journal article" date="2016" name="DNA Res.">
        <title>The draft genome of MD-2 pineapple using hybrid error correction of long reads.</title>
        <authorList>
            <person name="Redwan R.M."/>
            <person name="Saidin A."/>
            <person name="Kumar S.V."/>
        </authorList>
    </citation>
    <scope>NUCLEOTIDE SEQUENCE [LARGE SCALE GENOMIC DNA]</scope>
    <source>
        <strain evidence="4">cv. MD2</strain>
        <tissue evidence="3">Leaf</tissue>
    </source>
</reference>
<dbReference type="Proteomes" id="UP000092600">
    <property type="component" value="Unassembled WGS sequence"/>
</dbReference>
<feature type="region of interest" description="Disordered" evidence="1">
    <location>
        <begin position="233"/>
        <end position="261"/>
    </location>
</feature>
<protein>
    <submittedName>
        <fullName evidence="3">Uncharacterized protein</fullName>
    </submittedName>
</protein>
<proteinExistence type="predicted"/>
<dbReference type="PANTHER" id="PTHR33265:SF5">
    <property type="entry name" value="COTTON FIBER PROTEIN"/>
    <property type="match status" value="1"/>
</dbReference>
<dbReference type="AlphaFoldDB" id="A0A199VPL8"/>
<feature type="compositionally biased region" description="Basic and acidic residues" evidence="1">
    <location>
        <begin position="181"/>
        <end position="193"/>
    </location>
</feature>
<organism evidence="3 4">
    <name type="scientific">Ananas comosus</name>
    <name type="common">Pineapple</name>
    <name type="synonym">Ananas ananas</name>
    <dbReference type="NCBI Taxonomy" id="4615"/>
    <lineage>
        <taxon>Eukaryota</taxon>
        <taxon>Viridiplantae</taxon>
        <taxon>Streptophyta</taxon>
        <taxon>Embryophyta</taxon>
        <taxon>Tracheophyta</taxon>
        <taxon>Spermatophyta</taxon>
        <taxon>Magnoliopsida</taxon>
        <taxon>Liliopsida</taxon>
        <taxon>Poales</taxon>
        <taxon>Bromeliaceae</taxon>
        <taxon>Bromelioideae</taxon>
        <taxon>Ananas</taxon>
    </lineage>
</organism>
<dbReference type="EMBL" id="LSRQ01001128">
    <property type="protein sequence ID" value="OAY79127.1"/>
    <property type="molecule type" value="Genomic_DNA"/>
</dbReference>
<gene>
    <name evidence="3" type="ORF">ACMD2_22206</name>
</gene>
<comment type="caution">
    <text evidence="3">The sequence shown here is derived from an EMBL/GenBank/DDBJ whole genome shotgun (WGS) entry which is preliminary data.</text>
</comment>
<evidence type="ECO:0000256" key="2">
    <source>
        <dbReference type="SAM" id="SignalP"/>
    </source>
</evidence>
<keyword evidence="2" id="KW-0732">Signal</keyword>
<dbReference type="STRING" id="4615.A0A199VPL8"/>
<feature type="compositionally biased region" description="Basic and acidic residues" evidence="1">
    <location>
        <begin position="237"/>
        <end position="255"/>
    </location>
</feature>
<feature type="chain" id="PRO_5008286029" evidence="2">
    <location>
        <begin position="30"/>
        <end position="293"/>
    </location>
</feature>
<accession>A0A199VPL8</accession>
<feature type="signal peptide" evidence="2">
    <location>
        <begin position="1"/>
        <end position="29"/>
    </location>
</feature>
<name>A0A199VPL8_ANACO</name>
<sequence length="293" mass="33692">MRKVNTAGFGARAWRVLRLALLWARKGGAFLDLRLALKPAGRRSVRDCLRYGGGEREFSFDETPTFRLKTPSARWQLLLPRIIPCIAPPAADHHQFDDGGLRFIGYGDAESRDHEEEYDDDYDHDRDHENDENGLECEIDLRAEEFIASLVNIKQINLTYHHQVKPGWRLRRRAKRRALRERAEGRVSKEGRERKRQRAAAWHEARPRARIADVVDEGVLAIAEGKAMRQWVGEGEDGGRNGEGRRGLGEAEVRMKRARRQGVRGERDEGLGIERVKFISWAWAMSEKGEFCI</sequence>